<dbReference type="Proteomes" id="UP000683429">
    <property type="component" value="Chromosome"/>
</dbReference>
<gene>
    <name evidence="1" type="ORF">KP014_19960</name>
</gene>
<sequence length="80" mass="9037">MTSLERFTSDYHNYRFPDAQEKEVRIYSTCAGCGEAVSIDEVMAKEILDILNGVCVHDDCSCIKKAVDARTMTIDEIIEE</sequence>
<organism evidence="1 2">
    <name type="scientific">Paenibacillus sophorae</name>
    <dbReference type="NCBI Taxonomy" id="1333845"/>
    <lineage>
        <taxon>Bacteria</taxon>
        <taxon>Bacillati</taxon>
        <taxon>Bacillota</taxon>
        <taxon>Bacilli</taxon>
        <taxon>Bacillales</taxon>
        <taxon>Paenibacillaceae</taxon>
        <taxon>Paenibacillus</taxon>
    </lineage>
</organism>
<keyword evidence="2" id="KW-1185">Reference proteome</keyword>
<evidence type="ECO:0000313" key="2">
    <source>
        <dbReference type="Proteomes" id="UP000683429"/>
    </source>
</evidence>
<dbReference type="RefSeq" id="WP_036587986.1">
    <property type="nucleotide sequence ID" value="NZ_CP076607.1"/>
</dbReference>
<dbReference type="EMBL" id="CP076607">
    <property type="protein sequence ID" value="QWU14190.1"/>
    <property type="molecule type" value="Genomic_DNA"/>
</dbReference>
<proteinExistence type="predicted"/>
<evidence type="ECO:0008006" key="3">
    <source>
        <dbReference type="Google" id="ProtNLM"/>
    </source>
</evidence>
<evidence type="ECO:0000313" key="1">
    <source>
        <dbReference type="EMBL" id="QWU14190.1"/>
    </source>
</evidence>
<accession>A0ABX8H7M7</accession>
<protein>
    <recommendedName>
        <fullName evidence="3">Phage protein</fullName>
    </recommendedName>
</protein>
<name>A0ABX8H7M7_9BACL</name>
<reference evidence="1 2" key="1">
    <citation type="submission" date="2021-06" db="EMBL/GenBank/DDBJ databases">
        <title>Whole genome sequence of Paenibacillus sophorae DSM23020 for comparative genomics.</title>
        <authorList>
            <person name="Kim M.-J."/>
            <person name="Lee G."/>
            <person name="Shin J.-H."/>
        </authorList>
    </citation>
    <scope>NUCLEOTIDE SEQUENCE [LARGE SCALE GENOMIC DNA]</scope>
    <source>
        <strain evidence="1 2">DSM 23020</strain>
    </source>
</reference>